<feature type="region of interest" description="Disordered" evidence="1">
    <location>
        <begin position="394"/>
        <end position="435"/>
    </location>
</feature>
<keyword evidence="4" id="KW-1185">Reference proteome</keyword>
<protein>
    <submittedName>
        <fullName evidence="3">IgLON family member 5</fullName>
    </submittedName>
</protein>
<name>A0A2B4REQ4_STYPI</name>
<dbReference type="SMART" id="SM00409">
    <property type="entry name" value="IG"/>
    <property type="match status" value="2"/>
</dbReference>
<gene>
    <name evidence="3" type="primary">IGLON5</name>
    <name evidence="3" type="ORF">AWC38_SpisGene20997</name>
</gene>
<reference evidence="4" key="1">
    <citation type="journal article" date="2017" name="bioRxiv">
        <title>Comparative analysis of the genomes of Stylophora pistillata and Acropora digitifera provides evidence for extensive differences between species of corals.</title>
        <authorList>
            <person name="Voolstra C.R."/>
            <person name="Li Y."/>
            <person name="Liew Y.J."/>
            <person name="Baumgarten S."/>
            <person name="Zoccola D."/>
            <person name="Flot J.-F."/>
            <person name="Tambutte S."/>
            <person name="Allemand D."/>
            <person name="Aranda M."/>
        </authorList>
    </citation>
    <scope>NUCLEOTIDE SEQUENCE [LARGE SCALE GENOMIC DNA]</scope>
</reference>
<evidence type="ECO:0000256" key="1">
    <source>
        <dbReference type="SAM" id="MobiDB-lite"/>
    </source>
</evidence>
<dbReference type="SMART" id="SM00408">
    <property type="entry name" value="IGc2"/>
    <property type="match status" value="2"/>
</dbReference>
<dbReference type="InterPro" id="IPR013783">
    <property type="entry name" value="Ig-like_fold"/>
</dbReference>
<feature type="domain" description="Ig-like" evidence="2">
    <location>
        <begin position="220"/>
        <end position="298"/>
    </location>
</feature>
<dbReference type="EMBL" id="LSMT01000724">
    <property type="protein sequence ID" value="PFX14817.1"/>
    <property type="molecule type" value="Genomic_DNA"/>
</dbReference>
<dbReference type="OrthoDB" id="10039395at2759"/>
<evidence type="ECO:0000259" key="2">
    <source>
        <dbReference type="PROSITE" id="PS50835"/>
    </source>
</evidence>
<organism evidence="3 4">
    <name type="scientific">Stylophora pistillata</name>
    <name type="common">Smooth cauliflower coral</name>
    <dbReference type="NCBI Taxonomy" id="50429"/>
    <lineage>
        <taxon>Eukaryota</taxon>
        <taxon>Metazoa</taxon>
        <taxon>Cnidaria</taxon>
        <taxon>Anthozoa</taxon>
        <taxon>Hexacorallia</taxon>
        <taxon>Scleractinia</taxon>
        <taxon>Astrocoeniina</taxon>
        <taxon>Pocilloporidae</taxon>
        <taxon>Stylophora</taxon>
    </lineage>
</organism>
<comment type="caution">
    <text evidence="3">The sequence shown here is derived from an EMBL/GenBank/DDBJ whole genome shotgun (WGS) entry which is preliminary data.</text>
</comment>
<accession>A0A2B4REQ4</accession>
<feature type="domain" description="Ig-like" evidence="2">
    <location>
        <begin position="128"/>
        <end position="218"/>
    </location>
</feature>
<dbReference type="InterPro" id="IPR007110">
    <property type="entry name" value="Ig-like_dom"/>
</dbReference>
<evidence type="ECO:0000313" key="3">
    <source>
        <dbReference type="EMBL" id="PFX14817.1"/>
    </source>
</evidence>
<dbReference type="AlphaFoldDB" id="A0A2B4REQ4"/>
<dbReference type="SUPFAM" id="SSF48726">
    <property type="entry name" value="Immunoglobulin"/>
    <property type="match status" value="2"/>
</dbReference>
<sequence length="435" mass="47033">MRSPSDGGSVRWYEPIPVKTLSDSAEVLPPVIVSANEGEPTTLNWNYSLTLGLAFGNLKFNNDGIVTAADDKANGEFSCSLIDGYSHTWKRAIQVQVLVMRSSTEMVESNDQLLHEWNKSIEWIEFGPVSAKITGIKGVQTVHEGSNLQLTCEASGRPEPNISWVKQMAGNQGNTGVQQEGKVLTITKISRTDSGTFNCTAYNGFGEPDSQAVHVNVTYPATIANKFQTEYLVGVQQSVTLTCEAEGNPKPVHSWIPCNTEQVCDKNTLAISQVLNDASYTCRAVNVHGPDMKTAIVYIAGNVINITIVITSENCTDEKYNTESLLLRKLEEELKRAFAGKLDYERVQSMSVRCGSIIVDLALKFNSTTKEQDVIITLNDAVKNGKLGDFGVGALKGKRPDVEPSSGGASDVESSGGVATSPPEGPSGEMAMSRR</sequence>
<dbReference type="PROSITE" id="PS50835">
    <property type="entry name" value="IG_LIKE"/>
    <property type="match status" value="2"/>
</dbReference>
<dbReference type="Proteomes" id="UP000225706">
    <property type="component" value="Unassembled WGS sequence"/>
</dbReference>
<dbReference type="Gene3D" id="2.60.40.10">
    <property type="entry name" value="Immunoglobulins"/>
    <property type="match status" value="2"/>
</dbReference>
<dbReference type="InterPro" id="IPR036179">
    <property type="entry name" value="Ig-like_dom_sf"/>
</dbReference>
<dbReference type="PANTHER" id="PTHR46013">
    <property type="entry name" value="VASCULAR CELL ADHESION MOLECULE 1"/>
    <property type="match status" value="1"/>
</dbReference>
<proteinExistence type="predicted"/>
<dbReference type="InterPro" id="IPR003599">
    <property type="entry name" value="Ig_sub"/>
</dbReference>
<dbReference type="STRING" id="50429.A0A2B4REQ4"/>
<dbReference type="Pfam" id="PF13927">
    <property type="entry name" value="Ig_3"/>
    <property type="match status" value="2"/>
</dbReference>
<dbReference type="InterPro" id="IPR003598">
    <property type="entry name" value="Ig_sub2"/>
</dbReference>
<dbReference type="PANTHER" id="PTHR46013:SF7">
    <property type="entry name" value="IG-LIKE DOMAIN-CONTAINING PROTEIN"/>
    <property type="match status" value="1"/>
</dbReference>
<evidence type="ECO:0000313" key="4">
    <source>
        <dbReference type="Proteomes" id="UP000225706"/>
    </source>
</evidence>